<comment type="caution">
    <text evidence="9">The sequence shown here is derived from an EMBL/GenBank/DDBJ whole genome shotgun (WGS) entry which is preliminary data.</text>
</comment>
<comment type="subcellular location">
    <subcellularLocation>
        <location evidence="1">Membrane</location>
        <topology evidence="1">Multi-pass membrane protein</topology>
    </subcellularLocation>
</comment>
<accession>A0A9W9V3G7</accession>
<sequence length="231" mass="26117">EFPPLNPLIHIHTSSSNGPTLTLSSPSDLGSRHPITTNSTTKLQLQLQLQLQHHSAPLSPTLSSQATMAPLSTRKRDCAYLLFFITHVPIIFLIDTVPLQPSWLRTDLSAQLRGYYIATYRDKFFEDPAPVWFSAFIWMELLYHVPASLWAVWGLIGDHPLIPVHLLIFGIQAFVTSLTCLIDVWSWPDRTTSEKQQITSLYGPYVALGALMALDMVVRLRARLMPKSKRE</sequence>
<dbReference type="GO" id="GO:0005783">
    <property type="term" value="C:endoplasmic reticulum"/>
    <property type="evidence" value="ECO:0007669"/>
    <property type="project" value="TreeGrafter"/>
</dbReference>
<evidence type="ECO:0000313" key="10">
    <source>
        <dbReference type="Proteomes" id="UP001147782"/>
    </source>
</evidence>
<feature type="region of interest" description="Disordered" evidence="6">
    <location>
        <begin position="16"/>
        <end position="35"/>
    </location>
</feature>
<feature type="transmembrane region" description="Helical" evidence="7">
    <location>
        <begin position="205"/>
        <end position="222"/>
    </location>
</feature>
<feature type="transmembrane region" description="Helical" evidence="7">
    <location>
        <begin position="164"/>
        <end position="185"/>
    </location>
</feature>
<feature type="domain" description="EXPERA" evidence="8">
    <location>
        <begin position="76"/>
        <end position="213"/>
    </location>
</feature>
<feature type="transmembrane region" description="Helical" evidence="7">
    <location>
        <begin position="131"/>
        <end position="152"/>
    </location>
</feature>
<keyword evidence="3 5" id="KW-1133">Transmembrane helix</keyword>
<reference evidence="9" key="1">
    <citation type="submission" date="2022-11" db="EMBL/GenBank/DDBJ databases">
        <authorList>
            <person name="Petersen C."/>
        </authorList>
    </citation>
    <scope>NUCLEOTIDE SEQUENCE</scope>
    <source>
        <strain evidence="9">IBT 29864</strain>
    </source>
</reference>
<dbReference type="PANTHER" id="PTHR31204:SF1">
    <property type="entry name" value="SIGMA INTRACELLULAR RECEPTOR 2"/>
    <property type="match status" value="1"/>
</dbReference>
<evidence type="ECO:0000313" key="9">
    <source>
        <dbReference type="EMBL" id="KAJ5364841.1"/>
    </source>
</evidence>
<evidence type="ECO:0000259" key="8">
    <source>
        <dbReference type="PROSITE" id="PS51751"/>
    </source>
</evidence>
<organism evidence="9 10">
    <name type="scientific">Penicillium cataractarum</name>
    <dbReference type="NCBI Taxonomy" id="2100454"/>
    <lineage>
        <taxon>Eukaryota</taxon>
        <taxon>Fungi</taxon>
        <taxon>Dikarya</taxon>
        <taxon>Ascomycota</taxon>
        <taxon>Pezizomycotina</taxon>
        <taxon>Eurotiomycetes</taxon>
        <taxon>Eurotiomycetidae</taxon>
        <taxon>Eurotiales</taxon>
        <taxon>Aspergillaceae</taxon>
        <taxon>Penicillium</taxon>
    </lineage>
</organism>
<evidence type="ECO:0000256" key="6">
    <source>
        <dbReference type="SAM" id="MobiDB-lite"/>
    </source>
</evidence>
<dbReference type="EMBL" id="JAPZBS010000008">
    <property type="protein sequence ID" value="KAJ5364841.1"/>
    <property type="molecule type" value="Genomic_DNA"/>
</dbReference>
<evidence type="ECO:0000256" key="1">
    <source>
        <dbReference type="ARBA" id="ARBA00004141"/>
    </source>
</evidence>
<protein>
    <recommendedName>
        <fullName evidence="8">EXPERA domain-containing protein</fullName>
    </recommendedName>
</protein>
<dbReference type="PROSITE" id="PS51751">
    <property type="entry name" value="EXPERA"/>
    <property type="match status" value="1"/>
</dbReference>
<dbReference type="InterPro" id="IPR033118">
    <property type="entry name" value="EXPERA"/>
</dbReference>
<dbReference type="OrthoDB" id="433124at2759"/>
<dbReference type="Proteomes" id="UP001147782">
    <property type="component" value="Unassembled WGS sequence"/>
</dbReference>
<keyword evidence="4 5" id="KW-0472">Membrane</keyword>
<dbReference type="Pfam" id="PF05241">
    <property type="entry name" value="EBP"/>
    <property type="match status" value="1"/>
</dbReference>
<keyword evidence="10" id="KW-1185">Reference proteome</keyword>
<keyword evidence="2 5" id="KW-0812">Transmembrane</keyword>
<dbReference type="AlphaFoldDB" id="A0A9W9V3G7"/>
<dbReference type="PANTHER" id="PTHR31204">
    <property type="entry name" value="SIGMA INTRACELLULAR RECEPTOR 2"/>
    <property type="match status" value="1"/>
</dbReference>
<dbReference type="GO" id="GO:0016020">
    <property type="term" value="C:membrane"/>
    <property type="evidence" value="ECO:0007669"/>
    <property type="project" value="UniProtKB-SubCell"/>
</dbReference>
<dbReference type="RefSeq" id="XP_056552467.1">
    <property type="nucleotide sequence ID" value="XM_056703467.1"/>
</dbReference>
<evidence type="ECO:0000256" key="5">
    <source>
        <dbReference type="PROSITE-ProRule" id="PRU01087"/>
    </source>
</evidence>
<proteinExistence type="predicted"/>
<feature type="non-terminal residue" evidence="9">
    <location>
        <position position="231"/>
    </location>
</feature>
<name>A0A9W9V3G7_9EURO</name>
<evidence type="ECO:0000256" key="7">
    <source>
        <dbReference type="SAM" id="Phobius"/>
    </source>
</evidence>
<gene>
    <name evidence="9" type="ORF">N7496_010554</name>
</gene>
<evidence type="ECO:0000256" key="4">
    <source>
        <dbReference type="ARBA" id="ARBA00023136"/>
    </source>
</evidence>
<feature type="transmembrane region" description="Helical" evidence="7">
    <location>
        <begin position="78"/>
        <end position="99"/>
    </location>
</feature>
<dbReference type="GeneID" id="81442646"/>
<reference evidence="9" key="2">
    <citation type="journal article" date="2023" name="IMA Fungus">
        <title>Comparative genomic study of the Penicillium genus elucidates a diverse pangenome and 15 lateral gene transfer events.</title>
        <authorList>
            <person name="Petersen C."/>
            <person name="Sorensen T."/>
            <person name="Nielsen M.R."/>
            <person name="Sondergaard T.E."/>
            <person name="Sorensen J.L."/>
            <person name="Fitzpatrick D.A."/>
            <person name="Frisvad J.C."/>
            <person name="Nielsen K.L."/>
        </authorList>
    </citation>
    <scope>NUCLEOTIDE SEQUENCE</scope>
    <source>
        <strain evidence="9">IBT 29864</strain>
    </source>
</reference>
<evidence type="ECO:0000256" key="3">
    <source>
        <dbReference type="ARBA" id="ARBA00022989"/>
    </source>
</evidence>
<dbReference type="InterPro" id="IPR051987">
    <property type="entry name" value="Sigma-2_receptor-like"/>
</dbReference>
<evidence type="ECO:0000256" key="2">
    <source>
        <dbReference type="ARBA" id="ARBA00022692"/>
    </source>
</evidence>